<sequence length="98" mass="10097">MGILRKKKHERKPSFKSVLTAILATHAATFLLLIAGVSLAGTAAAFIATMPLFVVFSPILVPAGITTGLLTTGLAAAGGAGATAVTIILWLYKYLTLT</sequence>
<dbReference type="GO" id="GO:0048608">
    <property type="term" value="P:reproductive structure development"/>
    <property type="evidence" value="ECO:0007669"/>
    <property type="project" value="UniProtKB-ARBA"/>
</dbReference>
<comment type="subcellular location">
    <subcellularLocation>
        <location evidence="2">Lipid droplet</location>
    </subcellularLocation>
    <subcellularLocation>
        <location evidence="1">Membrane</location>
        <topology evidence="1">Multi-pass membrane protein</topology>
    </subcellularLocation>
</comment>
<evidence type="ECO:0000256" key="8">
    <source>
        <dbReference type="SAM" id="Phobius"/>
    </source>
</evidence>
<proteinExistence type="inferred from homology"/>
<dbReference type="GO" id="GO:0016020">
    <property type="term" value="C:membrane"/>
    <property type="evidence" value="ECO:0007669"/>
    <property type="project" value="UniProtKB-SubCell"/>
</dbReference>
<dbReference type="PANTHER" id="PTHR33203:SF42">
    <property type="entry name" value="OLEOSIN"/>
    <property type="match status" value="1"/>
</dbReference>
<dbReference type="EMBL" id="LK032478">
    <property type="protein sequence ID" value="CDY40781.1"/>
    <property type="molecule type" value="Genomic_DNA"/>
</dbReference>
<dbReference type="AlphaFoldDB" id="A0A078HSR4"/>
<dbReference type="GO" id="GO:0009791">
    <property type="term" value="P:post-embryonic development"/>
    <property type="evidence" value="ECO:0007669"/>
    <property type="project" value="UniProtKB-ARBA"/>
</dbReference>
<dbReference type="GO" id="GO:0012511">
    <property type="term" value="C:monolayer-surrounded lipid storage body"/>
    <property type="evidence" value="ECO:0007669"/>
    <property type="project" value="InterPro"/>
</dbReference>
<gene>
    <name evidence="9" type="primary">BnaAnng06440D</name>
    <name evidence="9" type="ORF">GSBRNA2T00071685001</name>
</gene>
<evidence type="ECO:0000313" key="10">
    <source>
        <dbReference type="Proteomes" id="UP000028999"/>
    </source>
</evidence>
<evidence type="ECO:0000256" key="5">
    <source>
        <dbReference type="ARBA" id="ARBA00022692"/>
    </source>
</evidence>
<comment type="similarity">
    <text evidence="3">Belongs to the oleosin family.</text>
</comment>
<keyword evidence="5 8" id="KW-0812">Transmembrane</keyword>
<dbReference type="Proteomes" id="UP000028999">
    <property type="component" value="Unassembled WGS sequence"/>
</dbReference>
<dbReference type="InterPro" id="IPR000136">
    <property type="entry name" value="Oleosin"/>
</dbReference>
<evidence type="ECO:0000256" key="7">
    <source>
        <dbReference type="ARBA" id="ARBA00023136"/>
    </source>
</evidence>
<evidence type="ECO:0000256" key="4">
    <source>
        <dbReference type="ARBA" id="ARBA00022677"/>
    </source>
</evidence>
<name>A0A078HSR4_BRANA</name>
<dbReference type="OMA" id="SEDSVWQ"/>
<evidence type="ECO:0000313" key="9">
    <source>
        <dbReference type="EMBL" id="CDY40781.1"/>
    </source>
</evidence>
<evidence type="ECO:0000256" key="6">
    <source>
        <dbReference type="ARBA" id="ARBA00022989"/>
    </source>
</evidence>
<feature type="transmembrane region" description="Helical" evidence="8">
    <location>
        <begin position="69"/>
        <end position="92"/>
    </location>
</feature>
<dbReference type="Pfam" id="PF01277">
    <property type="entry name" value="Oleosin"/>
    <property type="match status" value="1"/>
</dbReference>
<evidence type="ECO:0000256" key="3">
    <source>
        <dbReference type="ARBA" id="ARBA00010858"/>
    </source>
</evidence>
<dbReference type="PANTHER" id="PTHR33203">
    <property type="entry name" value="OLEOSIN"/>
    <property type="match status" value="1"/>
</dbReference>
<dbReference type="PaxDb" id="3708-A0A078HSR4"/>
<dbReference type="Gramene" id="CDY40781">
    <property type="protein sequence ID" value="CDY40781"/>
    <property type="gene ID" value="GSBRNA2T00071685001"/>
</dbReference>
<evidence type="ECO:0000256" key="2">
    <source>
        <dbReference type="ARBA" id="ARBA00004502"/>
    </source>
</evidence>
<dbReference type="GO" id="GO:0005576">
    <property type="term" value="C:extracellular region"/>
    <property type="evidence" value="ECO:0000318"/>
    <property type="project" value="GO_Central"/>
</dbReference>
<protein>
    <submittedName>
        <fullName evidence="9">BnaAnng06440D protein</fullName>
    </submittedName>
</protein>
<keyword evidence="4" id="KW-0551">Lipid droplet</keyword>
<keyword evidence="7 8" id="KW-0472">Membrane</keyword>
<dbReference type="GO" id="GO:0019915">
    <property type="term" value="P:lipid storage"/>
    <property type="evidence" value="ECO:0000318"/>
    <property type="project" value="GO_Central"/>
</dbReference>
<accession>A0A078HSR4</accession>
<evidence type="ECO:0000256" key="1">
    <source>
        <dbReference type="ARBA" id="ARBA00004141"/>
    </source>
</evidence>
<dbReference type="STRING" id="3708.A0A078HSR4"/>
<keyword evidence="10" id="KW-1185">Reference proteome</keyword>
<keyword evidence="6 8" id="KW-1133">Transmembrane helix</keyword>
<organism evidence="9 10">
    <name type="scientific">Brassica napus</name>
    <name type="common">Rape</name>
    <dbReference type="NCBI Taxonomy" id="3708"/>
    <lineage>
        <taxon>Eukaryota</taxon>
        <taxon>Viridiplantae</taxon>
        <taxon>Streptophyta</taxon>
        <taxon>Embryophyta</taxon>
        <taxon>Tracheophyta</taxon>
        <taxon>Spermatophyta</taxon>
        <taxon>Magnoliopsida</taxon>
        <taxon>eudicotyledons</taxon>
        <taxon>Gunneridae</taxon>
        <taxon>Pentapetalae</taxon>
        <taxon>rosids</taxon>
        <taxon>malvids</taxon>
        <taxon>Brassicales</taxon>
        <taxon>Brassicaceae</taxon>
        <taxon>Brassiceae</taxon>
        <taxon>Brassica</taxon>
    </lineage>
</organism>
<reference evidence="9 10" key="1">
    <citation type="journal article" date="2014" name="Science">
        <title>Plant genetics. Early allopolyploid evolution in the post-Neolithic Brassica napus oilseed genome.</title>
        <authorList>
            <person name="Chalhoub B."/>
            <person name="Denoeud F."/>
            <person name="Liu S."/>
            <person name="Parkin I.A."/>
            <person name="Tang H."/>
            <person name="Wang X."/>
            <person name="Chiquet J."/>
            <person name="Belcram H."/>
            <person name="Tong C."/>
            <person name="Samans B."/>
            <person name="Correa M."/>
            <person name="Da Silva C."/>
            <person name="Just J."/>
            <person name="Falentin C."/>
            <person name="Koh C.S."/>
            <person name="Le Clainche I."/>
            <person name="Bernard M."/>
            <person name="Bento P."/>
            <person name="Noel B."/>
            <person name="Labadie K."/>
            <person name="Alberti A."/>
            <person name="Charles M."/>
            <person name="Arnaud D."/>
            <person name="Guo H."/>
            <person name="Daviaud C."/>
            <person name="Alamery S."/>
            <person name="Jabbari K."/>
            <person name="Zhao M."/>
            <person name="Edger P.P."/>
            <person name="Chelaifa H."/>
            <person name="Tack D."/>
            <person name="Lassalle G."/>
            <person name="Mestiri I."/>
            <person name="Schnel N."/>
            <person name="Le Paslier M.C."/>
            <person name="Fan G."/>
            <person name="Renault V."/>
            <person name="Bayer P.E."/>
            <person name="Golicz A.A."/>
            <person name="Manoli S."/>
            <person name="Lee T.H."/>
            <person name="Thi V.H."/>
            <person name="Chalabi S."/>
            <person name="Hu Q."/>
            <person name="Fan C."/>
            <person name="Tollenaere R."/>
            <person name="Lu Y."/>
            <person name="Battail C."/>
            <person name="Shen J."/>
            <person name="Sidebottom C.H."/>
            <person name="Wang X."/>
            <person name="Canaguier A."/>
            <person name="Chauveau A."/>
            <person name="Berard A."/>
            <person name="Deniot G."/>
            <person name="Guan M."/>
            <person name="Liu Z."/>
            <person name="Sun F."/>
            <person name="Lim Y.P."/>
            <person name="Lyons E."/>
            <person name="Town C.D."/>
            <person name="Bancroft I."/>
            <person name="Wang X."/>
            <person name="Meng J."/>
            <person name="Ma J."/>
            <person name="Pires J.C."/>
            <person name="King G.J."/>
            <person name="Brunel D."/>
            <person name="Delourme R."/>
            <person name="Renard M."/>
            <person name="Aury J.M."/>
            <person name="Adams K.L."/>
            <person name="Batley J."/>
            <person name="Snowdon R.J."/>
            <person name="Tost J."/>
            <person name="Edwards D."/>
            <person name="Zhou Y."/>
            <person name="Hua W."/>
            <person name="Sharpe A.G."/>
            <person name="Paterson A.H."/>
            <person name="Guan C."/>
            <person name="Wincker P."/>
        </authorList>
    </citation>
    <scope>NUCLEOTIDE SEQUENCE [LARGE SCALE GENOMIC DNA]</scope>
    <source>
        <strain evidence="10">cv. Darmor-bzh</strain>
    </source>
</reference>